<dbReference type="PANTHER" id="PTHR35971">
    <property type="entry name" value="SI:DKEY-31G6.6"/>
    <property type="match status" value="1"/>
</dbReference>
<keyword evidence="6" id="KW-0677">Repeat</keyword>
<evidence type="ECO:0000256" key="11">
    <source>
        <dbReference type="SAM" id="MobiDB-lite"/>
    </source>
</evidence>
<keyword evidence="4" id="KW-0963">Cytoplasm</keyword>
<name>A0A8T2NTH3_9TELE</name>
<feature type="domain" description="Ig-like" evidence="12">
    <location>
        <begin position="528"/>
        <end position="618"/>
    </location>
</feature>
<dbReference type="GO" id="GO:0031674">
    <property type="term" value="C:I band"/>
    <property type="evidence" value="ECO:0007669"/>
    <property type="project" value="UniProtKB-ARBA"/>
</dbReference>
<evidence type="ECO:0000256" key="9">
    <source>
        <dbReference type="ARBA" id="ARBA00023242"/>
    </source>
</evidence>
<dbReference type="FunFam" id="2.60.40.10:FF:000779">
    <property type="entry name" value="Titin b"/>
    <property type="match status" value="1"/>
</dbReference>
<dbReference type="InterPro" id="IPR052385">
    <property type="entry name" value="Obscurin/Obscurin-like_Reg"/>
</dbReference>
<dbReference type="FunFam" id="2.60.40.10:FF:001382">
    <property type="entry name" value="titin isoform X1"/>
    <property type="match status" value="1"/>
</dbReference>
<dbReference type="Proteomes" id="UP000824540">
    <property type="component" value="Unassembled WGS sequence"/>
</dbReference>
<dbReference type="PANTHER" id="PTHR35971:SF5">
    <property type="entry name" value="OBSCURIN LIKE CYTOSKELETAL ADAPTOR 1"/>
    <property type="match status" value="1"/>
</dbReference>
<evidence type="ECO:0000256" key="2">
    <source>
        <dbReference type="ARBA" id="ARBA00004496"/>
    </source>
</evidence>
<feature type="domain" description="Ig-like" evidence="12">
    <location>
        <begin position="381"/>
        <end position="471"/>
    </location>
</feature>
<dbReference type="FunFam" id="2.60.40.10:FF:001200">
    <property type="entry name" value="Titin a"/>
    <property type="match status" value="1"/>
</dbReference>
<dbReference type="FunFam" id="2.60.40.10:FF:000697">
    <property type="entry name" value="titin isoform X1"/>
    <property type="match status" value="1"/>
</dbReference>
<dbReference type="FunFam" id="2.60.40.10:FF:000659">
    <property type="entry name" value="titin isoform X1"/>
    <property type="match status" value="1"/>
</dbReference>
<dbReference type="FunFam" id="2.60.40.10:FF:000425">
    <property type="entry name" value="Myosin light chain kinase"/>
    <property type="match status" value="1"/>
</dbReference>
<feature type="compositionally biased region" description="Low complexity" evidence="11">
    <location>
        <begin position="245"/>
        <end position="263"/>
    </location>
</feature>
<dbReference type="SMART" id="SM00408">
    <property type="entry name" value="IGc2"/>
    <property type="match status" value="11"/>
</dbReference>
<dbReference type="InterPro" id="IPR013783">
    <property type="entry name" value="Ig-like_fold"/>
</dbReference>
<dbReference type="FunFam" id="2.60.40.10:FF:000792">
    <property type="entry name" value="titin isoform X1"/>
    <property type="match status" value="2"/>
</dbReference>
<dbReference type="EMBL" id="JAFBMS010000039">
    <property type="protein sequence ID" value="KAG9340902.1"/>
    <property type="molecule type" value="Genomic_DNA"/>
</dbReference>
<evidence type="ECO:0000256" key="3">
    <source>
        <dbReference type="ARBA" id="ARBA00006692"/>
    </source>
</evidence>
<reference evidence="13" key="1">
    <citation type="thesis" date="2021" institute="BYU ScholarsArchive" country="Provo, UT, USA">
        <title>Applications of and Algorithms for Genome Assembly and Genomic Analyses with an Emphasis on Marine Teleosts.</title>
        <authorList>
            <person name="Pickett B.D."/>
        </authorList>
    </citation>
    <scope>NUCLEOTIDE SEQUENCE</scope>
    <source>
        <strain evidence="13">HI-2016</strain>
    </source>
</reference>
<dbReference type="CDD" id="cd00096">
    <property type="entry name" value="Ig"/>
    <property type="match status" value="5"/>
</dbReference>
<dbReference type="FunFam" id="2.60.40.10:FF:001213">
    <property type="entry name" value="titin isoform X1"/>
    <property type="match status" value="2"/>
</dbReference>
<keyword evidence="14" id="KW-1185">Reference proteome</keyword>
<keyword evidence="7" id="KW-0175">Coiled coil</keyword>
<dbReference type="FunFam" id="2.60.40.10:FF:000050">
    <property type="entry name" value="Titin isoform B"/>
    <property type="match status" value="5"/>
</dbReference>
<feature type="domain" description="Ig-like" evidence="12">
    <location>
        <begin position="282"/>
        <end position="371"/>
    </location>
</feature>
<evidence type="ECO:0000256" key="7">
    <source>
        <dbReference type="ARBA" id="ARBA00023054"/>
    </source>
</evidence>
<feature type="domain" description="Ig-like" evidence="12">
    <location>
        <begin position="1432"/>
        <end position="1522"/>
    </location>
</feature>
<dbReference type="InterPro" id="IPR036179">
    <property type="entry name" value="Ig-like_dom_sf"/>
</dbReference>
<organism evidence="13 14">
    <name type="scientific">Albula glossodonta</name>
    <name type="common">roundjaw bonefish</name>
    <dbReference type="NCBI Taxonomy" id="121402"/>
    <lineage>
        <taxon>Eukaryota</taxon>
        <taxon>Metazoa</taxon>
        <taxon>Chordata</taxon>
        <taxon>Craniata</taxon>
        <taxon>Vertebrata</taxon>
        <taxon>Euteleostomi</taxon>
        <taxon>Actinopterygii</taxon>
        <taxon>Neopterygii</taxon>
        <taxon>Teleostei</taxon>
        <taxon>Albuliformes</taxon>
        <taxon>Albulidae</taxon>
        <taxon>Albula</taxon>
    </lineage>
</organism>
<evidence type="ECO:0000313" key="13">
    <source>
        <dbReference type="EMBL" id="KAG9340902.1"/>
    </source>
</evidence>
<dbReference type="InterPro" id="IPR003598">
    <property type="entry name" value="Ig_sub2"/>
</dbReference>
<gene>
    <name evidence="13" type="ORF">JZ751_020095</name>
</gene>
<keyword evidence="9" id="KW-0539">Nucleus</keyword>
<comment type="similarity">
    <text evidence="3">Belongs to the protein kinase superfamily. CAMK Ser/Thr protein kinase family.</text>
</comment>
<dbReference type="Gene3D" id="2.60.40.10">
    <property type="entry name" value="Immunoglobulins"/>
    <property type="match status" value="21"/>
</dbReference>
<dbReference type="SMART" id="SM00409">
    <property type="entry name" value="IG"/>
    <property type="match status" value="21"/>
</dbReference>
<feature type="domain" description="Ig-like" evidence="12">
    <location>
        <begin position="667"/>
        <end position="754"/>
    </location>
</feature>
<accession>A0A8T2NTH3</accession>
<feature type="region of interest" description="Disordered" evidence="11">
    <location>
        <begin position="233"/>
        <end position="272"/>
    </location>
</feature>
<feature type="domain" description="Ig-like" evidence="12">
    <location>
        <begin position="2288"/>
        <end position="2378"/>
    </location>
</feature>
<dbReference type="InterPro" id="IPR003599">
    <property type="entry name" value="Ig_sub"/>
</dbReference>
<dbReference type="FunFam" id="2.60.40.10:FF:001430">
    <property type="entry name" value="titin isoform X1"/>
    <property type="match status" value="1"/>
</dbReference>
<evidence type="ECO:0000256" key="10">
    <source>
        <dbReference type="ARBA" id="ARBA00023319"/>
    </source>
</evidence>
<feature type="domain" description="Ig-like" evidence="12">
    <location>
        <begin position="1874"/>
        <end position="1960"/>
    </location>
</feature>
<dbReference type="SUPFAM" id="SSF48726">
    <property type="entry name" value="Immunoglobulin"/>
    <property type="match status" value="21"/>
</dbReference>
<dbReference type="FunFam" id="2.60.40.10:FF:000147">
    <property type="entry name" value="Myosin light chain kinase"/>
    <property type="match status" value="1"/>
</dbReference>
<protein>
    <recommendedName>
        <fullName evidence="12">Ig-like domain-containing protein</fullName>
    </recommendedName>
</protein>
<feature type="domain" description="Ig-like" evidence="12">
    <location>
        <begin position="1701"/>
        <end position="1784"/>
    </location>
</feature>
<dbReference type="Pfam" id="PF07679">
    <property type="entry name" value="I-set"/>
    <property type="match status" value="21"/>
</dbReference>
<feature type="domain" description="Ig-like" evidence="12">
    <location>
        <begin position="1092"/>
        <end position="1176"/>
    </location>
</feature>
<dbReference type="FunFam" id="2.60.40.10:FF:001328">
    <property type="entry name" value="titin isoform X1"/>
    <property type="match status" value="1"/>
</dbReference>
<feature type="domain" description="Ig-like" evidence="12">
    <location>
        <begin position="133"/>
        <end position="217"/>
    </location>
</feature>
<keyword evidence="5" id="KW-0597">Phosphoprotein</keyword>
<proteinExistence type="inferred from homology"/>
<feature type="domain" description="Ig-like" evidence="12">
    <location>
        <begin position="997"/>
        <end position="1088"/>
    </location>
</feature>
<keyword evidence="10" id="KW-0393">Immunoglobulin domain</keyword>
<sequence>MTFADDAGEYSIFARNKLGEVSATARLLEEEEYDVYMKKQVTVKTEVTTMVQEPKVADIPPVVVSEYGAEQIHMTQKTKMMKTFVSEQEFQISAFEERIIHEIEVRLLKITYMELVTEDGEEMVTTEQEAVEPAFDTPVKSYRILEGMGVTFHCKVAGTPLPKITWYKDGKRIKHGGRYQMEVLQDGRASLRIPVVLPEDEGVYTALASNMKANSVSSGKLYVEPTAPVGAQQFVPQPEAVQRVRSTSPRSLSRSPGRSPGRSPARRLDDTDETQLERLYKPVFVLKPSSVKCAEGQTARFDLKVVGRPMPDTFWFHNGQQVVNDYTHKIVVKEDGVQSLIIVPAMPADSGEWTVVAQNRAGKTSISMTLTVDAKENLVRPQFIEKLKNISVKEGTLVELAVKAIGNPLPDIVWLKNSDIISPHKYPNIKIEGTRGEANFKIASAVGSDSAWYTATAINKAGRDTTRCRVNVEVESTEPEPERRLVIPKGTYKAKEIAAPELEPLHLRYGQEQWEEGDLYDKEKQQKPHFKKKLTSVRLKHFGAVHFECRLTPIGDPTMVVEWLHDGKPLAAANRLRMINEFGYCSLDYEVAYSRDSGVITCRATNKFGVDQTSATLIVKDEKSLVEESQLPEGRKGMHRIEEMERIAHEGALTGVTGEEVTEKTKPEIVLLPEPARVLEGETARFRCRVTGYPAPKVNWYLNGQLIRKSKRFRLRYDGIYYLEITDSKSYDSGDVKVMAENPQGVAEHCVKLEIQQREDFRSILRRAPEVKVPESSTEQGRVSFEVVKVERPLETIQPKEIVKLRKTERVIHEKATEETEELRSKFKRRTEEGYYEAITAVELKSRRKDESYEDMLRKRKEELLHWTKEVPEEEKKKEEDRGKETIPTIRPEKIELSPSMEAPKILERIQSQTVAQTEEVRFRVRVVGKPDPECQWFKNGVLLEKSERIYWYWPEDKVCELVIRDVSAEDSASIMVKAVNIAGETSSHAFLLVQAKQVITFTQELEDVNAKEKDTMVTFECETNEPFVKVKWLKNNTEIFTGDKYRMHSDRKVHFLSVLIIDMGDTAEYTCAVAEDDNIRTTARLIVEGAPLDIVKGLENIEVPETYSGEFECVVSREDVEGTWYFKDKILSPTSKYVMSSRRGRHTLSVRDIKKEDQGKYTFIVGELKTMRPVTLLQGLTDLTICEGDIAQLEVRFSQENVEGSWMKNGQVISATDRVHIVIDKLTHKLLIEDANRDDAAMYSFIVPAQDISTSGKLTIQTIGILSPLTDVTSVEGTKAVLEAKISAADISSVKWFHNDKLVTSSERVQLVAKGSKQRLVFSRTFASDQGQYKLVVGKADTSCKLTIEKIHIVKHMEDRVCTETQNVTFAVELSHGGIDAVWNFKNQHLKAGPKHKMEAKGKRYTLTVINAMKDEEGEYTFAAGEQTSSAKLTVSGGAINRPLQDVTVAESQTAELECEVANPNTEGKWLKDGHTVDFSDNVRSEKKGAVRRLVIVITRPQDIGEYTYQVANSKTTANLRVEAVKVKKTLKNQTVTETQEAMFSLELTHKNVKGFQWIKNGVEIQPSDKYDIITEGMVHTLKIKNCNTQDESVYGFKLGKLSANARLNVETIKIVKKPKDVTALLDATASFELSLSHDNIPVKWMYNNVELKPSENCKIMSERKAHKLIIQNVETRHAGEYTAVVGHLQCSASLHVEALRVTKTMKSIEVPETHVATFECEVSHFNVPSTWLKNGVEIEMSEKFRIVVQGKLHQLKIMNTSREDSAEYTFICGNDRVSATLTVNPILITSMLKDLNAQEKDTITFEVNVNYEGVTYKWLKNGVEIRSSDRCQTRTKQLTHSLTIRNVHFGDGGEYSFVAGSAKTSSTLHVDARVIEFTKHIKDIKVTEKKKAIFECEVSEPNIHVTWMKDGQELEASERYKVSTDKYIQRLMIQTVRMSDAGEYSVVAGSSMSKAHLTVEGRDVRITEPKEKEITVLEKQRAKIEFEVNEEDIEARWLRNGIEIQLSAEERFNYATIRKTHRLTITETYRSDAGEYTFIAGRNRSVVTLHVNIPEPPKIIRQMEPLSVEAGKPARFSVVAKGIPQPQVSWYKDSQVLSSGFKCKFLHDGDEYALLLIEVFPEDAAVYKCEAKNDYGVATSSASLNVEEVISPDTGAPLSPPVIISPINSTSSKEGESARFQCRVSGEDLTITWYRRDKELRQSDFVRMSQYDDNRVLEIVRVYPEDGGEYTCVARNSAGMVSCSATLAVEGYKQIEDSTSKSQWHVSTSLSTSMTSLKKEPIGQRPAFIQPIASCMVLHGEVARFHARVSGMPKPEISWFHNEQLIKPTKNVVFHFDEMTNTATLIIVDAFSEHAGKYTCKATNSAGEAVCMATLAVTKEVTKKAEDTTSRVDEQVKAFSSMTVSTEEEKKEFYSTGLQVVEKDVTFELKPETKHYSGILEKKKEKPV</sequence>
<dbReference type="FunFam" id="2.60.40.10:FF:000714">
    <property type="entry name" value="Titin novex-3"/>
    <property type="match status" value="1"/>
</dbReference>
<evidence type="ECO:0000259" key="12">
    <source>
        <dbReference type="PROSITE" id="PS50835"/>
    </source>
</evidence>
<evidence type="ECO:0000256" key="8">
    <source>
        <dbReference type="ARBA" id="ARBA00023157"/>
    </source>
</evidence>
<dbReference type="InterPro" id="IPR007110">
    <property type="entry name" value="Ig-like_dom"/>
</dbReference>
<evidence type="ECO:0000256" key="4">
    <source>
        <dbReference type="ARBA" id="ARBA00022490"/>
    </source>
</evidence>
<dbReference type="InterPro" id="IPR013098">
    <property type="entry name" value="Ig_I-set"/>
</dbReference>
<evidence type="ECO:0000256" key="1">
    <source>
        <dbReference type="ARBA" id="ARBA00004123"/>
    </source>
</evidence>
<dbReference type="FunFam" id="2.60.40.10:FF:000981">
    <property type="entry name" value="Titin a"/>
    <property type="match status" value="1"/>
</dbReference>
<dbReference type="GO" id="GO:0005634">
    <property type="term" value="C:nucleus"/>
    <property type="evidence" value="ECO:0007669"/>
    <property type="project" value="UniProtKB-SubCell"/>
</dbReference>
<evidence type="ECO:0000313" key="14">
    <source>
        <dbReference type="Proteomes" id="UP000824540"/>
    </source>
</evidence>
<feature type="domain" description="Ig-like" evidence="12">
    <location>
        <begin position="2162"/>
        <end position="2250"/>
    </location>
</feature>
<comment type="subcellular location">
    <subcellularLocation>
        <location evidence="2">Cytoplasm</location>
    </subcellularLocation>
    <subcellularLocation>
        <location evidence="1">Nucleus</location>
    </subcellularLocation>
</comment>
<feature type="domain" description="Ig-like" evidence="12">
    <location>
        <begin position="1787"/>
        <end position="1871"/>
    </location>
</feature>
<feature type="domain" description="Ig-like" evidence="12">
    <location>
        <begin position="2059"/>
        <end position="2147"/>
    </location>
</feature>
<dbReference type="PROSITE" id="PS50835">
    <property type="entry name" value="IG_LIKE"/>
    <property type="match status" value="14"/>
</dbReference>
<keyword evidence="8" id="KW-1015">Disulfide bond</keyword>
<feature type="non-terminal residue" evidence="13">
    <location>
        <position position="1"/>
    </location>
</feature>
<dbReference type="OrthoDB" id="5969272at2759"/>
<evidence type="ECO:0000256" key="6">
    <source>
        <dbReference type="ARBA" id="ARBA00022737"/>
    </source>
</evidence>
<comment type="caution">
    <text evidence="13">The sequence shown here is derived from an EMBL/GenBank/DDBJ whole genome shotgun (WGS) entry which is preliminary data.</text>
</comment>
<evidence type="ECO:0000256" key="5">
    <source>
        <dbReference type="ARBA" id="ARBA00022553"/>
    </source>
</evidence>